<gene>
    <name evidence="2" type="ORF">MKW98_011893</name>
</gene>
<sequence>EKDVGGEDIPPEKVESETKTITEGGNTVTGTEFSRQLDFTALSSSTSTSSTTPTTSSTTPVDILPKPHPHPQQQHQNQIPQPKGPSIQPPPQTPLPVTHAKPSPSSHADPPAKSLSSSPFVVPPPFVARPTLLPVYCECFASGIYCDDATAQIVLTMLRMRPLGKRPWKLL</sequence>
<accession>A0AAD4T679</accession>
<proteinExistence type="predicted"/>
<protein>
    <submittedName>
        <fullName evidence="2">Uncharacterized protein</fullName>
    </submittedName>
</protein>
<name>A0AAD4T679_9MAGN</name>
<feature type="region of interest" description="Disordered" evidence="1">
    <location>
        <begin position="1"/>
        <end position="117"/>
    </location>
</feature>
<dbReference type="Proteomes" id="UP001202328">
    <property type="component" value="Unassembled WGS sequence"/>
</dbReference>
<evidence type="ECO:0000313" key="3">
    <source>
        <dbReference type="Proteomes" id="UP001202328"/>
    </source>
</evidence>
<feature type="compositionally biased region" description="Low complexity" evidence="1">
    <location>
        <begin position="71"/>
        <end position="86"/>
    </location>
</feature>
<reference evidence="2" key="1">
    <citation type="submission" date="2022-04" db="EMBL/GenBank/DDBJ databases">
        <title>A functionally conserved STORR gene fusion in Papaver species that diverged 16.8 million years ago.</title>
        <authorList>
            <person name="Catania T."/>
        </authorList>
    </citation>
    <scope>NUCLEOTIDE SEQUENCE</scope>
    <source>
        <strain evidence="2">S-188037</strain>
    </source>
</reference>
<feature type="non-terminal residue" evidence="2">
    <location>
        <position position="1"/>
    </location>
</feature>
<comment type="caution">
    <text evidence="2">The sequence shown here is derived from an EMBL/GenBank/DDBJ whole genome shotgun (WGS) entry which is preliminary data.</text>
</comment>
<feature type="compositionally biased region" description="Polar residues" evidence="1">
    <location>
        <begin position="21"/>
        <end position="34"/>
    </location>
</feature>
<dbReference type="EMBL" id="JAJJMB010005473">
    <property type="protein sequence ID" value="KAI3938741.1"/>
    <property type="molecule type" value="Genomic_DNA"/>
</dbReference>
<keyword evidence="3" id="KW-1185">Reference proteome</keyword>
<evidence type="ECO:0000313" key="2">
    <source>
        <dbReference type="EMBL" id="KAI3938741.1"/>
    </source>
</evidence>
<organism evidence="2 3">
    <name type="scientific">Papaver atlanticum</name>
    <dbReference type="NCBI Taxonomy" id="357466"/>
    <lineage>
        <taxon>Eukaryota</taxon>
        <taxon>Viridiplantae</taxon>
        <taxon>Streptophyta</taxon>
        <taxon>Embryophyta</taxon>
        <taxon>Tracheophyta</taxon>
        <taxon>Spermatophyta</taxon>
        <taxon>Magnoliopsida</taxon>
        <taxon>Ranunculales</taxon>
        <taxon>Papaveraceae</taxon>
        <taxon>Papaveroideae</taxon>
        <taxon>Papaver</taxon>
    </lineage>
</organism>
<feature type="compositionally biased region" description="Basic and acidic residues" evidence="1">
    <location>
        <begin position="1"/>
        <end position="20"/>
    </location>
</feature>
<feature type="compositionally biased region" description="Low complexity" evidence="1">
    <location>
        <begin position="43"/>
        <end position="60"/>
    </location>
</feature>
<evidence type="ECO:0000256" key="1">
    <source>
        <dbReference type="SAM" id="MobiDB-lite"/>
    </source>
</evidence>
<dbReference type="AlphaFoldDB" id="A0AAD4T679"/>